<protein>
    <submittedName>
        <fullName evidence="2">Predicted metal-dependent hydrolase, TIM-barrel fold</fullName>
    </submittedName>
</protein>
<gene>
    <name evidence="2" type="ORF">SAMN05216276_101741</name>
</gene>
<name>A0A239HML3_9ACTN</name>
<dbReference type="InterPro" id="IPR006680">
    <property type="entry name" value="Amidohydro-rel"/>
</dbReference>
<reference evidence="2 3" key="1">
    <citation type="submission" date="2017-06" db="EMBL/GenBank/DDBJ databases">
        <authorList>
            <person name="Kim H.J."/>
            <person name="Triplett B.A."/>
        </authorList>
    </citation>
    <scope>NUCLEOTIDE SEQUENCE [LARGE SCALE GENOMIC DNA]</scope>
    <source>
        <strain evidence="2 3">CGMCC 4.2132</strain>
    </source>
</reference>
<evidence type="ECO:0000313" key="2">
    <source>
        <dbReference type="EMBL" id="SNS82552.1"/>
    </source>
</evidence>
<keyword evidence="2" id="KW-0378">Hydrolase</keyword>
<feature type="domain" description="Amidohydrolase-related" evidence="1">
    <location>
        <begin position="32"/>
        <end position="274"/>
    </location>
</feature>
<organism evidence="2 3">
    <name type="scientific">Streptosporangium subroseum</name>
    <dbReference type="NCBI Taxonomy" id="106412"/>
    <lineage>
        <taxon>Bacteria</taxon>
        <taxon>Bacillati</taxon>
        <taxon>Actinomycetota</taxon>
        <taxon>Actinomycetes</taxon>
        <taxon>Streptosporangiales</taxon>
        <taxon>Streptosporangiaceae</taxon>
        <taxon>Streptosporangium</taxon>
    </lineage>
</organism>
<dbReference type="Gene3D" id="3.20.20.140">
    <property type="entry name" value="Metal-dependent hydrolases"/>
    <property type="match status" value="1"/>
</dbReference>
<dbReference type="EMBL" id="FZOD01000017">
    <property type="protein sequence ID" value="SNS82552.1"/>
    <property type="molecule type" value="Genomic_DNA"/>
</dbReference>
<dbReference type="InterPro" id="IPR032466">
    <property type="entry name" value="Metal_Hydrolase"/>
</dbReference>
<dbReference type="CDD" id="cd01292">
    <property type="entry name" value="metallo-dependent_hydrolases"/>
    <property type="match status" value="1"/>
</dbReference>
<dbReference type="GO" id="GO:0016787">
    <property type="term" value="F:hydrolase activity"/>
    <property type="evidence" value="ECO:0007669"/>
    <property type="project" value="UniProtKB-KW"/>
</dbReference>
<proteinExistence type="predicted"/>
<dbReference type="AlphaFoldDB" id="A0A239HML3"/>
<keyword evidence="3" id="KW-1185">Reference proteome</keyword>
<dbReference type="RefSeq" id="WP_218825362.1">
    <property type="nucleotide sequence ID" value="NZ_FZOD01000017.1"/>
</dbReference>
<evidence type="ECO:0000313" key="3">
    <source>
        <dbReference type="Proteomes" id="UP000198282"/>
    </source>
</evidence>
<dbReference type="Pfam" id="PF04909">
    <property type="entry name" value="Amidohydro_2"/>
    <property type="match status" value="1"/>
</dbReference>
<dbReference type="Proteomes" id="UP000198282">
    <property type="component" value="Unassembled WGS sequence"/>
</dbReference>
<accession>A0A239HML3</accession>
<sequence length="287" mass="31664">MTTRQIFDAHRHLGVLPAHPFYGGPAVSPATTARATIKQLIADLDAEGVERALIIPNYGVPDPDIAFSFNELVIEAAQTDDRIRAGLWVSPRPQDEQRTARALALAGEEGVRALKLSFLLGGRVTDPACRPPLDRIFREAERLGLVVHVHTSPGAASDIDEVGHLVEWYADRVPVHLVHFGGGMSGHIKLAGSRFFDWIAAGKRVYTDLSWAIGFAPYWLAREIERRGIGQDRVLFASDQPWGDFAGEYARMSAAAGDGELGELVFHDTFTALYDRPRLTRHHEETP</sequence>
<dbReference type="SUPFAM" id="SSF51556">
    <property type="entry name" value="Metallo-dependent hydrolases"/>
    <property type="match status" value="1"/>
</dbReference>
<evidence type="ECO:0000259" key="1">
    <source>
        <dbReference type="Pfam" id="PF04909"/>
    </source>
</evidence>